<dbReference type="InterPro" id="IPR017462">
    <property type="entry name" value="Sulphur_relay_TusC/DsrF"/>
</dbReference>
<dbReference type="GO" id="GO:0016740">
    <property type="term" value="F:transferase activity"/>
    <property type="evidence" value="ECO:0007669"/>
    <property type="project" value="UniProtKB-KW"/>
</dbReference>
<dbReference type="OrthoDB" id="9789418at2"/>
<dbReference type="PANTHER" id="PTHR38780">
    <property type="entry name" value="PROTEIN TUSC"/>
    <property type="match status" value="1"/>
</dbReference>
<proteinExistence type="inferred from homology"/>
<dbReference type="InterPro" id="IPR027396">
    <property type="entry name" value="DsrEFH-like"/>
</dbReference>
<evidence type="ECO:0000313" key="2">
    <source>
        <dbReference type="EMBL" id="PKU22246.1"/>
    </source>
</evidence>
<protein>
    <submittedName>
        <fullName evidence="2">Sulfurtransferase complex subunit TusC</fullName>
    </submittedName>
</protein>
<organism evidence="2 3">
    <name type="scientific">Telmatospirillum siberiense</name>
    <dbReference type="NCBI Taxonomy" id="382514"/>
    <lineage>
        <taxon>Bacteria</taxon>
        <taxon>Pseudomonadati</taxon>
        <taxon>Pseudomonadota</taxon>
        <taxon>Alphaproteobacteria</taxon>
        <taxon>Rhodospirillales</taxon>
        <taxon>Rhodospirillaceae</taxon>
        <taxon>Telmatospirillum</taxon>
    </lineage>
</organism>
<reference evidence="3" key="1">
    <citation type="submission" date="2017-12" db="EMBL/GenBank/DDBJ databases">
        <title>Draft genome sequence of Telmatospirillum siberiense 26-4b1T, an acidotolerant peatland alphaproteobacterium potentially involved in sulfur cycling.</title>
        <authorList>
            <person name="Hausmann B."/>
            <person name="Pjevac P."/>
            <person name="Schreck K."/>
            <person name="Herbold C.W."/>
            <person name="Daims H."/>
            <person name="Wagner M."/>
            <person name="Pester M."/>
            <person name="Loy A."/>
        </authorList>
    </citation>
    <scope>NUCLEOTIDE SEQUENCE [LARGE SCALE GENOMIC DNA]</scope>
    <source>
        <strain evidence="3">26-4b1</strain>
    </source>
</reference>
<dbReference type="Proteomes" id="UP000233293">
    <property type="component" value="Unassembled WGS sequence"/>
</dbReference>
<accession>A0A2N3PPE1</accession>
<sequence length="120" mass="13003">MTPKSFLFVNRKAPQGSAHAAEMLDAALIAASFDQHVHLAFLDDGVFQLVGGQRPELLGQRDLGTAFSELGEYDIDHIWVERDSLSERGLSEADLTIPVTLVDRAALAALMARIDVVISA</sequence>
<comment type="caution">
    <text evidence="2">The sequence shown here is derived from an EMBL/GenBank/DDBJ whole genome shotgun (WGS) entry which is preliminary data.</text>
</comment>
<dbReference type="AlphaFoldDB" id="A0A2N3PPE1"/>
<dbReference type="RefSeq" id="WP_101252905.1">
    <property type="nucleotide sequence ID" value="NZ_PIUM01000035.1"/>
</dbReference>
<dbReference type="EMBL" id="PIUM01000035">
    <property type="protein sequence ID" value="PKU22246.1"/>
    <property type="molecule type" value="Genomic_DNA"/>
</dbReference>
<dbReference type="PANTHER" id="PTHR38780:SF1">
    <property type="entry name" value="PROTEIN TUSC"/>
    <property type="match status" value="1"/>
</dbReference>
<evidence type="ECO:0000256" key="1">
    <source>
        <dbReference type="ARBA" id="ARBA00005996"/>
    </source>
</evidence>
<name>A0A2N3PPE1_9PROT</name>
<evidence type="ECO:0000313" key="3">
    <source>
        <dbReference type="Proteomes" id="UP000233293"/>
    </source>
</evidence>
<gene>
    <name evidence="2" type="primary">tusC</name>
    <name evidence="2" type="ORF">CWS72_22525</name>
</gene>
<dbReference type="Pfam" id="PF02635">
    <property type="entry name" value="DsrE"/>
    <property type="match status" value="1"/>
</dbReference>
<comment type="similarity">
    <text evidence="1">Belongs to the DsrF/TusC family.</text>
</comment>
<dbReference type="NCBIfam" id="TIGR03010">
    <property type="entry name" value="sulf_tusC_dsrF"/>
    <property type="match status" value="1"/>
</dbReference>
<dbReference type="InterPro" id="IPR003787">
    <property type="entry name" value="Sulphur_relay_DsrE/F-like"/>
</dbReference>
<dbReference type="Gene3D" id="3.40.1260.10">
    <property type="entry name" value="DsrEFH-like"/>
    <property type="match status" value="1"/>
</dbReference>
<keyword evidence="3" id="KW-1185">Reference proteome</keyword>
<keyword evidence="2" id="KW-0808">Transferase</keyword>
<dbReference type="NCBIfam" id="NF001238">
    <property type="entry name" value="PRK00211.1"/>
    <property type="match status" value="1"/>
</dbReference>
<dbReference type="SUPFAM" id="SSF75169">
    <property type="entry name" value="DsrEFH-like"/>
    <property type="match status" value="1"/>
</dbReference>